<feature type="domain" description="SAF" evidence="2">
    <location>
        <begin position="45"/>
        <end position="107"/>
    </location>
</feature>
<evidence type="ECO:0000313" key="4">
    <source>
        <dbReference type="Proteomes" id="UP001385389"/>
    </source>
</evidence>
<dbReference type="Gene3D" id="3.90.1210.10">
    <property type="entry name" value="Antifreeze-like/N-acetylneuraminic acid synthase C-terminal domain"/>
    <property type="match status" value="1"/>
</dbReference>
<dbReference type="Pfam" id="PF16976">
    <property type="entry name" value="RcpC"/>
    <property type="match status" value="1"/>
</dbReference>
<gene>
    <name evidence="3" type="primary">cpaB</name>
    <name evidence="3" type="ORF">V8V93_06360</name>
</gene>
<keyword evidence="4" id="KW-1185">Reference proteome</keyword>
<keyword evidence="1" id="KW-0812">Transmembrane</keyword>
<organism evidence="3 4">
    <name type="scientific">Pseudodesulfovibrio methanolicus</name>
    <dbReference type="NCBI Taxonomy" id="3126690"/>
    <lineage>
        <taxon>Bacteria</taxon>
        <taxon>Pseudomonadati</taxon>
        <taxon>Thermodesulfobacteriota</taxon>
        <taxon>Desulfovibrionia</taxon>
        <taxon>Desulfovibrionales</taxon>
        <taxon>Desulfovibrionaceae</taxon>
    </lineage>
</organism>
<sequence length="273" mass="29152">MSKSKRALIQITLSLILAIIAGVVIFKWTNGVKHTAPVAAVEETVPVVVAKTDLGRGVKLTDEMLEVRKFTKASRPSGAFAEIAQLEGRVLNQAVGMGDALTPIKLADKSIMGGGVSALITPGKRAMAVKGNEVMGLSGFVRPGDRVDVIVSLTVGRDEKPVTKLVLERVKVIATGTQLTPPNEEGKTASVGVYTLELSPAESERLALASTQGTLHFALRNEQDNADVRTTGTTVPQTLAALRPKHKAEQVRQTRRRISIEVITGTNRSSVKF</sequence>
<dbReference type="EMBL" id="CP146609">
    <property type="protein sequence ID" value="WWX23825.1"/>
    <property type="molecule type" value="Genomic_DNA"/>
</dbReference>
<feature type="transmembrane region" description="Helical" evidence="1">
    <location>
        <begin position="7"/>
        <end position="28"/>
    </location>
</feature>
<evidence type="ECO:0000313" key="3">
    <source>
        <dbReference type="EMBL" id="WWX23825.1"/>
    </source>
</evidence>
<evidence type="ECO:0000259" key="2">
    <source>
        <dbReference type="SMART" id="SM00858"/>
    </source>
</evidence>
<dbReference type="CDD" id="cd11614">
    <property type="entry name" value="SAF_CpaB_FlgA_like"/>
    <property type="match status" value="1"/>
</dbReference>
<dbReference type="InterPro" id="IPR031571">
    <property type="entry name" value="RcpC_dom"/>
</dbReference>
<evidence type="ECO:0000256" key="1">
    <source>
        <dbReference type="SAM" id="Phobius"/>
    </source>
</evidence>
<proteinExistence type="predicted"/>
<dbReference type="InterPro" id="IPR017592">
    <property type="entry name" value="Pilus_assmbl_Flp-typ_CpaB"/>
</dbReference>
<dbReference type="SMART" id="SM00858">
    <property type="entry name" value="SAF"/>
    <property type="match status" value="1"/>
</dbReference>
<dbReference type="NCBIfam" id="TIGR03177">
    <property type="entry name" value="pilus_cpaB"/>
    <property type="match status" value="1"/>
</dbReference>
<reference evidence="3 4" key="1">
    <citation type="submission" date="2024-03" db="EMBL/GenBank/DDBJ databases">
        <title>Phenotype and Genome Characterization of a Sulfate-Reducing Bacterium Pseudodesulfovibrio sp. strain 5S69, isolated from Petroleum Reservoir in Tatarstan (Russia).</title>
        <authorList>
            <person name="Bidzhieva S.K."/>
            <person name="Kadnikov V."/>
            <person name="Tourova T.P."/>
            <person name="Samigullina S.R."/>
            <person name="Sokolova D.S."/>
            <person name="Poltaraus A.B."/>
            <person name="Avtukh A.N."/>
            <person name="Tereshina V.M."/>
            <person name="Mardanov A.V."/>
            <person name="Nazina T.N."/>
        </authorList>
    </citation>
    <scope>NUCLEOTIDE SEQUENCE [LARGE SCALE GENOMIC DNA]</scope>
    <source>
        <strain evidence="3 4">5S69</strain>
    </source>
</reference>
<keyword evidence="1" id="KW-1133">Transmembrane helix</keyword>
<dbReference type="Pfam" id="PF08666">
    <property type="entry name" value="SAF"/>
    <property type="match status" value="1"/>
</dbReference>
<name>A0ABZ2IYS0_9BACT</name>
<dbReference type="Proteomes" id="UP001385389">
    <property type="component" value="Chromosome"/>
</dbReference>
<dbReference type="RefSeq" id="WP_338669522.1">
    <property type="nucleotide sequence ID" value="NZ_CP146609.1"/>
</dbReference>
<accession>A0ABZ2IYS0</accession>
<protein>
    <submittedName>
        <fullName evidence="3">Flp pilus assembly protein CpaB</fullName>
    </submittedName>
</protein>
<keyword evidence="1" id="KW-0472">Membrane</keyword>
<dbReference type="InterPro" id="IPR013974">
    <property type="entry name" value="SAF"/>
</dbReference>